<evidence type="ECO:0000256" key="3">
    <source>
        <dbReference type="ARBA" id="ARBA00022679"/>
    </source>
</evidence>
<keyword evidence="2" id="KW-0597">Phosphoprotein</keyword>
<feature type="region of interest" description="Disordered" evidence="14">
    <location>
        <begin position="185"/>
        <end position="233"/>
    </location>
</feature>
<keyword evidence="6 13" id="KW-0067">ATP-binding</keyword>
<feature type="compositionally biased region" description="Low complexity" evidence="14">
    <location>
        <begin position="24"/>
        <end position="33"/>
    </location>
</feature>
<feature type="domain" description="Protein kinase" evidence="15">
    <location>
        <begin position="249"/>
        <end position="565"/>
    </location>
</feature>
<protein>
    <recommendedName>
        <fullName evidence="12">Serine/threonine-protein kinase STE7 homolog</fullName>
        <ecNumber evidence="8">2.7.12.2</ecNumber>
    </recommendedName>
</protein>
<dbReference type="EMBL" id="AJIX01000048">
    <property type="protein sequence ID" value="KGR03360.1"/>
    <property type="molecule type" value="Genomic_DNA"/>
</dbReference>
<feature type="compositionally biased region" description="Low complexity" evidence="14">
    <location>
        <begin position="92"/>
        <end position="121"/>
    </location>
</feature>
<keyword evidence="4 13" id="KW-0547">Nucleotide-binding</keyword>
<evidence type="ECO:0000256" key="4">
    <source>
        <dbReference type="ARBA" id="ARBA00022741"/>
    </source>
</evidence>
<gene>
    <name evidence="16" type="ORF">MG3_05768</name>
</gene>
<evidence type="ECO:0000313" key="17">
    <source>
        <dbReference type="Proteomes" id="UP000030161"/>
    </source>
</evidence>
<dbReference type="Pfam" id="PF00069">
    <property type="entry name" value="Pkinase"/>
    <property type="match status" value="1"/>
</dbReference>
<dbReference type="Proteomes" id="UP000030161">
    <property type="component" value="Unassembled WGS sequence"/>
</dbReference>
<feature type="compositionally biased region" description="Low complexity" evidence="14">
    <location>
        <begin position="206"/>
        <end position="220"/>
    </location>
</feature>
<feature type="compositionally biased region" description="Basic and acidic residues" evidence="14">
    <location>
        <begin position="1"/>
        <end position="18"/>
    </location>
</feature>
<dbReference type="AlphaFoldDB" id="A0AB34PJF9"/>
<feature type="region of interest" description="Disordered" evidence="14">
    <location>
        <begin position="473"/>
        <end position="499"/>
    </location>
</feature>
<dbReference type="InterPro" id="IPR011009">
    <property type="entry name" value="Kinase-like_dom_sf"/>
</dbReference>
<evidence type="ECO:0000256" key="2">
    <source>
        <dbReference type="ARBA" id="ARBA00022553"/>
    </source>
</evidence>
<dbReference type="InterPro" id="IPR000719">
    <property type="entry name" value="Prot_kinase_dom"/>
</dbReference>
<feature type="binding site" evidence="13">
    <location>
        <position position="278"/>
    </location>
    <ligand>
        <name>ATP</name>
        <dbReference type="ChEBI" id="CHEBI:30616"/>
    </ligand>
</feature>
<proteinExistence type="inferred from homology"/>
<dbReference type="InterPro" id="IPR008271">
    <property type="entry name" value="Ser/Thr_kinase_AS"/>
</dbReference>
<comment type="catalytic activity">
    <reaction evidence="10">
        <text>L-threonyl-[protein] + ATP = O-phospho-L-threonyl-[protein] + ADP + H(+)</text>
        <dbReference type="Rhea" id="RHEA:46608"/>
        <dbReference type="Rhea" id="RHEA-COMP:11060"/>
        <dbReference type="Rhea" id="RHEA-COMP:11605"/>
        <dbReference type="ChEBI" id="CHEBI:15378"/>
        <dbReference type="ChEBI" id="CHEBI:30013"/>
        <dbReference type="ChEBI" id="CHEBI:30616"/>
        <dbReference type="ChEBI" id="CHEBI:61977"/>
        <dbReference type="ChEBI" id="CHEBI:456216"/>
        <dbReference type="EC" id="2.7.12.2"/>
    </reaction>
</comment>
<dbReference type="EC" id="2.7.12.2" evidence="8"/>
<keyword evidence="1" id="KW-0723">Serine/threonine-protein kinase</keyword>
<evidence type="ECO:0000256" key="13">
    <source>
        <dbReference type="PROSITE-ProRule" id="PRU10141"/>
    </source>
</evidence>
<dbReference type="SMART" id="SM00220">
    <property type="entry name" value="S_TKc"/>
    <property type="match status" value="1"/>
</dbReference>
<evidence type="ECO:0000256" key="9">
    <source>
        <dbReference type="ARBA" id="ARBA00049014"/>
    </source>
</evidence>
<evidence type="ECO:0000256" key="10">
    <source>
        <dbReference type="ARBA" id="ARBA00049299"/>
    </source>
</evidence>
<dbReference type="GO" id="GO:0005524">
    <property type="term" value="F:ATP binding"/>
    <property type="evidence" value="ECO:0007669"/>
    <property type="project" value="UniProtKB-UniRule"/>
</dbReference>
<evidence type="ECO:0000256" key="12">
    <source>
        <dbReference type="ARBA" id="ARBA00071846"/>
    </source>
</evidence>
<sequence>MTRTTRIDTQEATKHKDLPPVPSPLSLSSNPNPECLMESKSLGRKNFKKLSLDASPVKSTSGSLRSSDMMSIKEPTSLRQKRQRPPPILHLPTASSSATSTPTSNITGSSSASSIQFAQKSPGSGVIVSQTLSRPSSAGGIPSSGYSSLNVNQSNRNVDPDNVVSTDMILNQISNLDLTSMNHHRQHYQNSHHHLPTTNRKRQTVISSISPTKSSAASSPLEPQIQSLPASSQSPIATTSSLKLNNKDLLTLKQLGSGNSGSVSKILHIPTQKTMAKKIIHIDSKSVIQTQIIRELRILHECHSPYIIEFYGACLNNNNTIVICMEYCNCGSLDKILPLCENKQFPTFVLKKLSFAILSGLTYLYTTHKIIHRDIKPNNVLMTHKGEFKLCDFGVSRELTNSLAMADTFVGTSMYMSPERIQGLDYGVKSDVWSTGLMLIELASGVPVWSEDDNNNDDDEDDEDDAYVRQGSIAAERNGQNSPSRSRKNKQKGNGYNSYNGPEGILDLLQRIVNEDAPTLTNKINPVTKLPYDKYLCQFIDLCLIKDDSVRKTPWQLLEDKEHFFKGVEEGVYDKEHKSWAKKIRKCKV</sequence>
<comment type="catalytic activity">
    <reaction evidence="9">
        <text>L-seryl-[protein] + ATP = O-phospho-L-seryl-[protein] + ADP + H(+)</text>
        <dbReference type="Rhea" id="RHEA:17989"/>
        <dbReference type="Rhea" id="RHEA-COMP:9863"/>
        <dbReference type="Rhea" id="RHEA-COMP:11604"/>
        <dbReference type="ChEBI" id="CHEBI:15378"/>
        <dbReference type="ChEBI" id="CHEBI:29999"/>
        <dbReference type="ChEBI" id="CHEBI:30616"/>
        <dbReference type="ChEBI" id="CHEBI:83421"/>
        <dbReference type="ChEBI" id="CHEBI:456216"/>
        <dbReference type="EC" id="2.7.12.2"/>
    </reaction>
</comment>
<evidence type="ECO:0000256" key="5">
    <source>
        <dbReference type="ARBA" id="ARBA00022777"/>
    </source>
</evidence>
<feature type="region of interest" description="Disordered" evidence="14">
    <location>
        <begin position="1"/>
        <end position="162"/>
    </location>
</feature>
<dbReference type="PANTHER" id="PTHR47448">
    <property type="entry name" value="DUAL SPECIFICITY MITOGEN-ACTIVATED PROTEIN KINASE KINASE DSOR1-LIKE PROTEIN"/>
    <property type="match status" value="1"/>
</dbReference>
<dbReference type="PROSITE" id="PS50011">
    <property type="entry name" value="PROTEIN_KINASE_DOM"/>
    <property type="match status" value="1"/>
</dbReference>
<reference evidence="16 17" key="1">
    <citation type="submission" date="2013-12" db="EMBL/GenBank/DDBJ databases">
        <title>The Genome Sequence of Candida albicans P78048.</title>
        <authorList>
            <consortium name="The Broad Institute Genome Sequencing Platform"/>
            <consortium name="The Broad Institute Genome Sequencing Center for Infectious Disease"/>
            <person name="Cuomo C."/>
            <person name="Bennett R."/>
            <person name="Hirakawa M."/>
            <person name="Noverr M."/>
            <person name="Mitchell A."/>
            <person name="Young S.K."/>
            <person name="Zeng Q."/>
            <person name="Gargeya S."/>
            <person name="Fitzgerald M."/>
            <person name="Abouelleil A."/>
            <person name="Alvarado L."/>
            <person name="Berlin A.M."/>
            <person name="Chapman S.B."/>
            <person name="Dewar J."/>
            <person name="Goldberg J."/>
            <person name="Griggs A."/>
            <person name="Gujja S."/>
            <person name="Hansen M."/>
            <person name="Howarth C."/>
            <person name="Imamovic A."/>
            <person name="Larimer J."/>
            <person name="McCowan C."/>
            <person name="Murphy C."/>
            <person name="Pearson M."/>
            <person name="Priest M."/>
            <person name="Roberts A."/>
            <person name="Saif S."/>
            <person name="Shea T."/>
            <person name="Sykes S."/>
            <person name="Wortman J."/>
            <person name="Nusbaum C."/>
            <person name="Birren B."/>
        </authorList>
    </citation>
    <scope>NUCLEOTIDE SEQUENCE [LARGE SCALE GENOMIC DNA]</scope>
    <source>
        <strain evidence="16 17">P78048</strain>
    </source>
</reference>
<evidence type="ECO:0000256" key="8">
    <source>
        <dbReference type="ARBA" id="ARBA00038999"/>
    </source>
</evidence>
<evidence type="ECO:0000256" key="14">
    <source>
        <dbReference type="SAM" id="MobiDB-lite"/>
    </source>
</evidence>
<feature type="compositionally biased region" description="Polar residues" evidence="14">
    <location>
        <begin position="224"/>
        <end position="233"/>
    </location>
</feature>
<evidence type="ECO:0000256" key="11">
    <source>
        <dbReference type="ARBA" id="ARBA00051693"/>
    </source>
</evidence>
<evidence type="ECO:0000256" key="6">
    <source>
        <dbReference type="ARBA" id="ARBA00022840"/>
    </source>
</evidence>
<feature type="compositionally biased region" description="Polar residues" evidence="14">
    <location>
        <begin position="57"/>
        <end position="69"/>
    </location>
</feature>
<dbReference type="GO" id="GO:0030447">
    <property type="term" value="P:filamentous growth"/>
    <property type="evidence" value="ECO:0007669"/>
    <property type="project" value="UniProtKB-ARBA"/>
</dbReference>
<feature type="compositionally biased region" description="Basic residues" evidence="14">
    <location>
        <begin position="185"/>
        <end position="203"/>
    </location>
</feature>
<accession>A0AB34PJF9</accession>
<dbReference type="InterPro" id="IPR050915">
    <property type="entry name" value="MAP_kinase_kinase"/>
</dbReference>
<evidence type="ECO:0000256" key="1">
    <source>
        <dbReference type="ARBA" id="ARBA00022527"/>
    </source>
</evidence>
<keyword evidence="5 16" id="KW-0418">Kinase</keyword>
<evidence type="ECO:0000259" key="15">
    <source>
        <dbReference type="PROSITE" id="PS50011"/>
    </source>
</evidence>
<evidence type="ECO:0000313" key="16">
    <source>
        <dbReference type="EMBL" id="KGR03360.1"/>
    </source>
</evidence>
<organism evidence="16 17">
    <name type="scientific">Candida albicans P78048</name>
    <dbReference type="NCBI Taxonomy" id="1094989"/>
    <lineage>
        <taxon>Eukaryota</taxon>
        <taxon>Fungi</taxon>
        <taxon>Dikarya</taxon>
        <taxon>Ascomycota</taxon>
        <taxon>Saccharomycotina</taxon>
        <taxon>Pichiomycetes</taxon>
        <taxon>Debaryomycetaceae</taxon>
        <taxon>Candida/Lodderomyces clade</taxon>
        <taxon>Candida</taxon>
    </lineage>
</organism>
<comment type="similarity">
    <text evidence="7">Belongs to the protein kinase superfamily. STE Ser/Thr protein kinase family. MAP kinase kinase subfamily.</text>
</comment>
<name>A0AB34PJF9_CANAX</name>
<dbReference type="Gene3D" id="3.30.200.20">
    <property type="entry name" value="Phosphorylase Kinase, domain 1"/>
    <property type="match status" value="1"/>
</dbReference>
<dbReference type="FunFam" id="1.10.510.10:FF:001756">
    <property type="entry name" value="Serine/threonine-protein kinase STE7 homolog"/>
    <property type="match status" value="1"/>
</dbReference>
<feature type="compositionally biased region" description="Polar residues" evidence="14">
    <location>
        <begin position="127"/>
        <end position="136"/>
    </location>
</feature>
<dbReference type="PANTHER" id="PTHR47448:SF1">
    <property type="entry name" value="SERINE_THREONINE-PROTEIN KINASE STE7 HOMOLOG"/>
    <property type="match status" value="1"/>
</dbReference>
<comment type="caution">
    <text evidence="16">The sequence shown here is derived from an EMBL/GenBank/DDBJ whole genome shotgun (WGS) entry which is preliminary data.</text>
</comment>
<dbReference type="FunFam" id="3.30.200.20:FF:001022">
    <property type="entry name" value="Serine/threonine-protein kinase STE7 homolog"/>
    <property type="match status" value="1"/>
</dbReference>
<dbReference type="GO" id="GO:0004708">
    <property type="term" value="F:MAP kinase kinase activity"/>
    <property type="evidence" value="ECO:0007669"/>
    <property type="project" value="UniProtKB-EC"/>
</dbReference>
<dbReference type="PROSITE" id="PS00108">
    <property type="entry name" value="PROTEIN_KINASE_ST"/>
    <property type="match status" value="1"/>
</dbReference>
<dbReference type="InterPro" id="IPR017441">
    <property type="entry name" value="Protein_kinase_ATP_BS"/>
</dbReference>
<dbReference type="Gene3D" id="1.10.510.10">
    <property type="entry name" value="Transferase(Phosphotransferase) domain 1"/>
    <property type="match status" value="1"/>
</dbReference>
<evidence type="ECO:0000256" key="7">
    <source>
        <dbReference type="ARBA" id="ARBA00038035"/>
    </source>
</evidence>
<comment type="catalytic activity">
    <reaction evidence="11">
        <text>L-tyrosyl-[protein] + ATP = O-phospho-L-tyrosyl-[protein] + ADP + H(+)</text>
        <dbReference type="Rhea" id="RHEA:10596"/>
        <dbReference type="Rhea" id="RHEA-COMP:10136"/>
        <dbReference type="Rhea" id="RHEA-COMP:20101"/>
        <dbReference type="ChEBI" id="CHEBI:15378"/>
        <dbReference type="ChEBI" id="CHEBI:30616"/>
        <dbReference type="ChEBI" id="CHEBI:46858"/>
        <dbReference type="ChEBI" id="CHEBI:61978"/>
        <dbReference type="ChEBI" id="CHEBI:456216"/>
        <dbReference type="EC" id="2.7.12.2"/>
    </reaction>
</comment>
<keyword evidence="3" id="KW-0808">Transferase</keyword>
<dbReference type="SUPFAM" id="SSF56112">
    <property type="entry name" value="Protein kinase-like (PK-like)"/>
    <property type="match status" value="1"/>
</dbReference>
<dbReference type="GO" id="GO:0004674">
    <property type="term" value="F:protein serine/threonine kinase activity"/>
    <property type="evidence" value="ECO:0007669"/>
    <property type="project" value="UniProtKB-KW"/>
</dbReference>
<dbReference type="PROSITE" id="PS00107">
    <property type="entry name" value="PROTEIN_KINASE_ATP"/>
    <property type="match status" value="1"/>
</dbReference>
<feature type="compositionally biased region" description="Polar residues" evidence="14">
    <location>
        <begin position="144"/>
        <end position="162"/>
    </location>
</feature>